<dbReference type="SUPFAM" id="SSF48452">
    <property type="entry name" value="TPR-like"/>
    <property type="match status" value="1"/>
</dbReference>
<gene>
    <name evidence="3" type="ORF">B0H16DRAFT_1726710</name>
</gene>
<dbReference type="GO" id="GO:0072380">
    <property type="term" value="C:TRC complex"/>
    <property type="evidence" value="ECO:0007669"/>
    <property type="project" value="TreeGrafter"/>
</dbReference>
<dbReference type="PANTHER" id="PTHR45831">
    <property type="entry name" value="LD24721P"/>
    <property type="match status" value="1"/>
</dbReference>
<dbReference type="SMART" id="SM00028">
    <property type="entry name" value="TPR"/>
    <property type="match status" value="3"/>
</dbReference>
<proteinExistence type="predicted"/>
<dbReference type="GO" id="GO:0016020">
    <property type="term" value="C:membrane"/>
    <property type="evidence" value="ECO:0007669"/>
    <property type="project" value="TreeGrafter"/>
</dbReference>
<name>A0AAD7IL56_9AGAR</name>
<keyword evidence="2" id="KW-0802">TPR repeat</keyword>
<dbReference type="GO" id="GO:0006620">
    <property type="term" value="P:post-translational protein targeting to endoplasmic reticulum membrane"/>
    <property type="evidence" value="ECO:0007669"/>
    <property type="project" value="TreeGrafter"/>
</dbReference>
<dbReference type="Proteomes" id="UP001215598">
    <property type="component" value="Unassembled WGS sequence"/>
</dbReference>
<evidence type="ECO:0000256" key="2">
    <source>
        <dbReference type="ARBA" id="ARBA00022803"/>
    </source>
</evidence>
<evidence type="ECO:0000313" key="3">
    <source>
        <dbReference type="EMBL" id="KAJ7745661.1"/>
    </source>
</evidence>
<dbReference type="InterPro" id="IPR047150">
    <property type="entry name" value="SGT"/>
</dbReference>
<dbReference type="InterPro" id="IPR019734">
    <property type="entry name" value="TPR_rpt"/>
</dbReference>
<organism evidence="3 4">
    <name type="scientific">Mycena metata</name>
    <dbReference type="NCBI Taxonomy" id="1033252"/>
    <lineage>
        <taxon>Eukaryota</taxon>
        <taxon>Fungi</taxon>
        <taxon>Dikarya</taxon>
        <taxon>Basidiomycota</taxon>
        <taxon>Agaricomycotina</taxon>
        <taxon>Agaricomycetes</taxon>
        <taxon>Agaricomycetidae</taxon>
        <taxon>Agaricales</taxon>
        <taxon>Marasmiineae</taxon>
        <taxon>Mycenaceae</taxon>
        <taxon>Mycena</taxon>
    </lineage>
</organism>
<sequence length="544" mass="61195">MPAPTSAELKAQGNALFGAKKYKEAEKKYTGAIEAGDEVADPKGLAILYANRAACRLSLKRYLDAERDATKATVLDSTYAKAFARLATAQDGQRKYDGSKKSWQDALDALPKTDLKPAEQVQKSQYEAGLASATAALIKIQTTVIDGTDPHTGPAFIHGQGRMPWEIAASIIPRLREEVANNPNLLTSSAWVIHYAYDEFARGLKEMADLRPLGNLMKGSLGAIDSLSNAVMRDLRVFHMTDNAFISKYNKQIIFEAQARRAWTEGGPELVIREALARQRDEGWNSARPAVALTVRAWIMRGTFESGLSRNHHVAAELYKNALDVLHRLKEHWILESKENRGTVFEQSFILGVKHLYIDALMHTYDRANPSTELLENLLRESDLVIKEVDQELRHPPRYEVDPGFVSSFYLYPRGQAYTIKGFCYAEMAKRDGSDYSVFFHKAAQEYLKATESFPVDDEQHPYFLNVALDHMSQAHSFSIREILDVMKRIRLSIPKAKEIWQRSALTSEGLWTVLERVASDEQALRNRVAEGKVTMDSTGREPI</sequence>
<dbReference type="PANTHER" id="PTHR45831:SF5">
    <property type="entry name" value="STI1 DOMAIN-CONTAINING PROTEIN"/>
    <property type="match status" value="1"/>
</dbReference>
<protein>
    <recommendedName>
        <fullName evidence="5">TPR-like protein</fullName>
    </recommendedName>
</protein>
<keyword evidence="4" id="KW-1185">Reference proteome</keyword>
<comment type="caution">
    <text evidence="3">The sequence shown here is derived from an EMBL/GenBank/DDBJ whole genome shotgun (WGS) entry which is preliminary data.</text>
</comment>
<dbReference type="AlphaFoldDB" id="A0AAD7IL56"/>
<evidence type="ECO:0000256" key="1">
    <source>
        <dbReference type="ARBA" id="ARBA00022737"/>
    </source>
</evidence>
<keyword evidence="1" id="KW-0677">Repeat</keyword>
<dbReference type="GO" id="GO:0060090">
    <property type="term" value="F:molecular adaptor activity"/>
    <property type="evidence" value="ECO:0007669"/>
    <property type="project" value="TreeGrafter"/>
</dbReference>
<dbReference type="InterPro" id="IPR011990">
    <property type="entry name" value="TPR-like_helical_dom_sf"/>
</dbReference>
<accession>A0AAD7IL56</accession>
<reference evidence="3" key="1">
    <citation type="submission" date="2023-03" db="EMBL/GenBank/DDBJ databases">
        <title>Massive genome expansion in bonnet fungi (Mycena s.s.) driven by repeated elements and novel gene families across ecological guilds.</title>
        <authorList>
            <consortium name="Lawrence Berkeley National Laboratory"/>
            <person name="Harder C.B."/>
            <person name="Miyauchi S."/>
            <person name="Viragh M."/>
            <person name="Kuo A."/>
            <person name="Thoen E."/>
            <person name="Andreopoulos B."/>
            <person name="Lu D."/>
            <person name="Skrede I."/>
            <person name="Drula E."/>
            <person name="Henrissat B."/>
            <person name="Morin E."/>
            <person name="Kohler A."/>
            <person name="Barry K."/>
            <person name="LaButti K."/>
            <person name="Morin E."/>
            <person name="Salamov A."/>
            <person name="Lipzen A."/>
            <person name="Mereny Z."/>
            <person name="Hegedus B."/>
            <person name="Baldrian P."/>
            <person name="Stursova M."/>
            <person name="Weitz H."/>
            <person name="Taylor A."/>
            <person name="Grigoriev I.V."/>
            <person name="Nagy L.G."/>
            <person name="Martin F."/>
            <person name="Kauserud H."/>
        </authorList>
    </citation>
    <scope>NUCLEOTIDE SEQUENCE</scope>
    <source>
        <strain evidence="3">CBHHK182m</strain>
    </source>
</reference>
<evidence type="ECO:0000313" key="4">
    <source>
        <dbReference type="Proteomes" id="UP001215598"/>
    </source>
</evidence>
<evidence type="ECO:0008006" key="5">
    <source>
        <dbReference type="Google" id="ProtNLM"/>
    </source>
</evidence>
<dbReference type="Gene3D" id="1.25.40.10">
    <property type="entry name" value="Tetratricopeptide repeat domain"/>
    <property type="match status" value="1"/>
</dbReference>
<dbReference type="EMBL" id="JARKIB010000082">
    <property type="protein sequence ID" value="KAJ7745661.1"/>
    <property type="molecule type" value="Genomic_DNA"/>
</dbReference>